<proteinExistence type="predicted"/>
<dbReference type="EMBL" id="KZ613957">
    <property type="protein sequence ID" value="PMD33160.1"/>
    <property type="molecule type" value="Genomic_DNA"/>
</dbReference>
<feature type="compositionally biased region" description="Basic and acidic residues" evidence="1">
    <location>
        <begin position="13"/>
        <end position="29"/>
    </location>
</feature>
<feature type="region of interest" description="Disordered" evidence="1">
    <location>
        <begin position="1"/>
        <end position="29"/>
    </location>
</feature>
<keyword evidence="3" id="KW-1185">Reference proteome</keyword>
<feature type="compositionally biased region" description="Basic and acidic residues" evidence="1">
    <location>
        <begin position="146"/>
        <end position="162"/>
    </location>
</feature>
<reference evidence="2 3" key="1">
    <citation type="submission" date="2016-04" db="EMBL/GenBank/DDBJ databases">
        <title>A degradative enzymes factory behind the ericoid mycorrhizal symbiosis.</title>
        <authorList>
            <consortium name="DOE Joint Genome Institute"/>
            <person name="Martino E."/>
            <person name="Morin E."/>
            <person name="Grelet G."/>
            <person name="Kuo A."/>
            <person name="Kohler A."/>
            <person name="Daghino S."/>
            <person name="Barry K."/>
            <person name="Choi C."/>
            <person name="Cichocki N."/>
            <person name="Clum A."/>
            <person name="Copeland A."/>
            <person name="Hainaut M."/>
            <person name="Haridas S."/>
            <person name="Labutti K."/>
            <person name="Lindquist E."/>
            <person name="Lipzen A."/>
            <person name="Khouja H.-R."/>
            <person name="Murat C."/>
            <person name="Ohm R."/>
            <person name="Olson A."/>
            <person name="Spatafora J."/>
            <person name="Veneault-Fourrey C."/>
            <person name="Henrissat B."/>
            <person name="Grigoriev I."/>
            <person name="Martin F."/>
            <person name="Perotto S."/>
        </authorList>
    </citation>
    <scope>NUCLEOTIDE SEQUENCE [LARGE SCALE GENOMIC DNA]</scope>
    <source>
        <strain evidence="2 3">F</strain>
    </source>
</reference>
<gene>
    <name evidence="2" type="ORF">L207DRAFT_535843</name>
</gene>
<evidence type="ECO:0000313" key="3">
    <source>
        <dbReference type="Proteomes" id="UP000235786"/>
    </source>
</evidence>
<dbReference type="Proteomes" id="UP000235786">
    <property type="component" value="Unassembled WGS sequence"/>
</dbReference>
<accession>A0A2J6R3P8</accession>
<feature type="compositionally biased region" description="Acidic residues" evidence="1">
    <location>
        <begin position="1"/>
        <end position="12"/>
    </location>
</feature>
<protein>
    <submittedName>
        <fullName evidence="2">Uncharacterized protein</fullName>
    </submittedName>
</protein>
<evidence type="ECO:0000313" key="2">
    <source>
        <dbReference type="EMBL" id="PMD33160.1"/>
    </source>
</evidence>
<evidence type="ECO:0000256" key="1">
    <source>
        <dbReference type="SAM" id="MobiDB-lite"/>
    </source>
</evidence>
<sequence length="209" mass="23290">MRCGVDEDEVDAQEGKRTIRSKASMERRQEGGSVTWGGRVCEAADFTFDVNKGPQYAEVAAAIHKGEAFGKRKYDVRAPGFTKKDWKDVDEYALMLITLCNKSELSANGVFRGRLMKDAEIDNRLWQCNLKVSACNSPSAPKKKREREERRARKKAKADISLDKTFSSKKSTKGKQKAIEANASVVRSLRSLLGSQLLQSCLVPLPNDS</sequence>
<organism evidence="2 3">
    <name type="scientific">Hyaloscypha variabilis (strain UAMH 11265 / GT02V1 / F)</name>
    <name type="common">Meliniomyces variabilis</name>
    <dbReference type="NCBI Taxonomy" id="1149755"/>
    <lineage>
        <taxon>Eukaryota</taxon>
        <taxon>Fungi</taxon>
        <taxon>Dikarya</taxon>
        <taxon>Ascomycota</taxon>
        <taxon>Pezizomycotina</taxon>
        <taxon>Leotiomycetes</taxon>
        <taxon>Helotiales</taxon>
        <taxon>Hyaloscyphaceae</taxon>
        <taxon>Hyaloscypha</taxon>
        <taxon>Hyaloscypha variabilis</taxon>
    </lineage>
</organism>
<name>A0A2J6R3P8_HYAVF</name>
<dbReference type="AlphaFoldDB" id="A0A2J6R3P8"/>
<feature type="region of interest" description="Disordered" evidence="1">
    <location>
        <begin position="136"/>
        <end position="179"/>
    </location>
</feature>